<name>A0AAE0JD35_9PEZI</name>
<dbReference type="AlphaFoldDB" id="A0AAE0JD35"/>
<dbReference type="GeneID" id="87859331"/>
<reference evidence="2" key="1">
    <citation type="journal article" date="2023" name="Mol. Phylogenet. Evol.">
        <title>Genome-scale phylogeny and comparative genomics of the fungal order Sordariales.</title>
        <authorList>
            <person name="Hensen N."/>
            <person name="Bonometti L."/>
            <person name="Westerberg I."/>
            <person name="Brannstrom I.O."/>
            <person name="Guillou S."/>
            <person name="Cros-Aarteil S."/>
            <person name="Calhoun S."/>
            <person name="Haridas S."/>
            <person name="Kuo A."/>
            <person name="Mondo S."/>
            <person name="Pangilinan J."/>
            <person name="Riley R."/>
            <person name="LaButti K."/>
            <person name="Andreopoulos B."/>
            <person name="Lipzen A."/>
            <person name="Chen C."/>
            <person name="Yan M."/>
            <person name="Daum C."/>
            <person name="Ng V."/>
            <person name="Clum A."/>
            <person name="Steindorff A."/>
            <person name="Ohm R.A."/>
            <person name="Martin F."/>
            <person name="Silar P."/>
            <person name="Natvig D.O."/>
            <person name="Lalanne C."/>
            <person name="Gautier V."/>
            <person name="Ament-Velasquez S.L."/>
            <person name="Kruys A."/>
            <person name="Hutchinson M.I."/>
            <person name="Powell A.J."/>
            <person name="Barry K."/>
            <person name="Miller A.N."/>
            <person name="Grigoriev I.V."/>
            <person name="Debuchy R."/>
            <person name="Gladieux P."/>
            <person name="Hiltunen Thoren M."/>
            <person name="Johannesson H."/>
        </authorList>
    </citation>
    <scope>NUCLEOTIDE SEQUENCE</scope>
    <source>
        <strain evidence="2">CBS 560.94</strain>
    </source>
</reference>
<keyword evidence="3" id="KW-1185">Reference proteome</keyword>
<proteinExistence type="predicted"/>
<accession>A0AAE0JD35</accession>
<dbReference type="RefSeq" id="XP_062680603.1">
    <property type="nucleotide sequence ID" value="XM_062822177.1"/>
</dbReference>
<reference evidence="2" key="2">
    <citation type="submission" date="2023-06" db="EMBL/GenBank/DDBJ databases">
        <authorList>
            <consortium name="Lawrence Berkeley National Laboratory"/>
            <person name="Haridas S."/>
            <person name="Hensen N."/>
            <person name="Bonometti L."/>
            <person name="Westerberg I."/>
            <person name="Brannstrom I.O."/>
            <person name="Guillou S."/>
            <person name="Cros-Aarteil S."/>
            <person name="Calhoun S."/>
            <person name="Kuo A."/>
            <person name="Mondo S."/>
            <person name="Pangilinan J."/>
            <person name="Riley R."/>
            <person name="Labutti K."/>
            <person name="Andreopoulos B."/>
            <person name="Lipzen A."/>
            <person name="Chen C."/>
            <person name="Yanf M."/>
            <person name="Daum C."/>
            <person name="Ng V."/>
            <person name="Clum A."/>
            <person name="Steindorff A."/>
            <person name="Ohm R."/>
            <person name="Martin F."/>
            <person name="Silar P."/>
            <person name="Natvig D."/>
            <person name="Lalanne C."/>
            <person name="Gautier V."/>
            <person name="Ament-Velasquez S.L."/>
            <person name="Kruys A."/>
            <person name="Hutchinson M.I."/>
            <person name="Powell A.J."/>
            <person name="Barry K."/>
            <person name="Miller A.N."/>
            <person name="Grigoriev I.V."/>
            <person name="Debuchy R."/>
            <person name="Gladieux P."/>
            <person name="Thoren M.H."/>
            <person name="Johannesson H."/>
        </authorList>
    </citation>
    <scope>NUCLEOTIDE SEQUENCE</scope>
    <source>
        <strain evidence="2">CBS 560.94</strain>
    </source>
</reference>
<gene>
    <name evidence="2" type="ORF">B0H65DRAFT_230924</name>
</gene>
<evidence type="ECO:0000313" key="2">
    <source>
        <dbReference type="EMBL" id="KAK3342810.1"/>
    </source>
</evidence>
<organism evidence="2 3">
    <name type="scientific">Neurospora tetraspora</name>
    <dbReference type="NCBI Taxonomy" id="94610"/>
    <lineage>
        <taxon>Eukaryota</taxon>
        <taxon>Fungi</taxon>
        <taxon>Dikarya</taxon>
        <taxon>Ascomycota</taxon>
        <taxon>Pezizomycotina</taxon>
        <taxon>Sordariomycetes</taxon>
        <taxon>Sordariomycetidae</taxon>
        <taxon>Sordariales</taxon>
        <taxon>Sordariaceae</taxon>
        <taxon>Neurospora</taxon>
    </lineage>
</organism>
<evidence type="ECO:0000256" key="1">
    <source>
        <dbReference type="SAM" id="MobiDB-lite"/>
    </source>
</evidence>
<dbReference type="EMBL" id="JAUEPP010000005">
    <property type="protein sequence ID" value="KAK3342810.1"/>
    <property type="molecule type" value="Genomic_DNA"/>
</dbReference>
<comment type="caution">
    <text evidence="2">The sequence shown here is derived from an EMBL/GenBank/DDBJ whole genome shotgun (WGS) entry which is preliminary data.</text>
</comment>
<feature type="region of interest" description="Disordered" evidence="1">
    <location>
        <begin position="186"/>
        <end position="213"/>
    </location>
</feature>
<feature type="compositionally biased region" description="Basic and acidic residues" evidence="1">
    <location>
        <begin position="203"/>
        <end position="213"/>
    </location>
</feature>
<feature type="region of interest" description="Disordered" evidence="1">
    <location>
        <begin position="48"/>
        <end position="72"/>
    </location>
</feature>
<evidence type="ECO:0000313" key="3">
    <source>
        <dbReference type="Proteomes" id="UP001278500"/>
    </source>
</evidence>
<sequence>MHALPCHLDIPGGTVIRTWATPSPDRVSRVNYGSTTGQLWIFLTTQNRETGGRRRRPPMAHGRPCPEGLKRTRTPLPITIRRVETPPGCRHRLPASLTNCAKRRALKSFTATGLRTVRTWLKWGFGAGQRVSGGGARLSETMLTELTPFDRRGDRGAIFSQAGSKLISPARAVIETRKIRTHGNMEYGQDGGYIGGDGIPSDLDGRHGSREQS</sequence>
<protein>
    <submittedName>
        <fullName evidence="2">Uncharacterized protein</fullName>
    </submittedName>
</protein>
<dbReference type="Proteomes" id="UP001278500">
    <property type="component" value="Unassembled WGS sequence"/>
</dbReference>
<feature type="compositionally biased region" description="Gly residues" evidence="1">
    <location>
        <begin position="189"/>
        <end position="198"/>
    </location>
</feature>